<keyword evidence="4 10" id="KW-0963">Cytoplasm</keyword>
<dbReference type="Proteomes" id="UP000626092">
    <property type="component" value="Unassembled WGS sequence"/>
</dbReference>
<organism evidence="14 15">
    <name type="scientific">Rhododendron simsii</name>
    <name type="common">Sims's rhododendron</name>
    <dbReference type="NCBI Taxonomy" id="118357"/>
    <lineage>
        <taxon>Eukaryota</taxon>
        <taxon>Viridiplantae</taxon>
        <taxon>Streptophyta</taxon>
        <taxon>Embryophyta</taxon>
        <taxon>Tracheophyta</taxon>
        <taxon>Spermatophyta</taxon>
        <taxon>Magnoliopsida</taxon>
        <taxon>eudicotyledons</taxon>
        <taxon>Gunneridae</taxon>
        <taxon>Pentapetalae</taxon>
        <taxon>asterids</taxon>
        <taxon>Ericales</taxon>
        <taxon>Ericaceae</taxon>
        <taxon>Ericoideae</taxon>
        <taxon>Rhodoreae</taxon>
        <taxon>Rhododendron</taxon>
    </lineage>
</organism>
<accession>A0A834H6P7</accession>
<keyword evidence="15" id="KW-1185">Reference proteome</keyword>
<evidence type="ECO:0000256" key="11">
    <source>
        <dbReference type="SAM" id="MobiDB-lite"/>
    </source>
</evidence>
<dbReference type="InterPro" id="IPR003954">
    <property type="entry name" value="RRM_euk-type"/>
</dbReference>
<dbReference type="SMART" id="SM00517">
    <property type="entry name" value="PolyA"/>
    <property type="match status" value="1"/>
</dbReference>
<dbReference type="InterPro" id="IPR036053">
    <property type="entry name" value="PABP-dom"/>
</dbReference>
<protein>
    <recommendedName>
        <fullName evidence="10">Polyadenylate-binding protein</fullName>
        <shortName evidence="10">PABP</shortName>
    </recommendedName>
</protein>
<comment type="subcellular location">
    <subcellularLocation>
        <location evidence="2 10">Cytoplasm</location>
    </subcellularLocation>
    <subcellularLocation>
        <location evidence="1">Nucleus</location>
    </subcellularLocation>
</comment>
<evidence type="ECO:0000256" key="3">
    <source>
        <dbReference type="ARBA" id="ARBA00008557"/>
    </source>
</evidence>
<evidence type="ECO:0000256" key="8">
    <source>
        <dbReference type="ARBA" id="ARBA00054110"/>
    </source>
</evidence>
<dbReference type="FunFam" id="3.30.70.330:FF:000500">
    <property type="entry name" value="Polyadenylate-binding protein"/>
    <property type="match status" value="1"/>
</dbReference>
<dbReference type="CDD" id="cd12380">
    <property type="entry name" value="RRM3_I_PABPs"/>
    <property type="match status" value="1"/>
</dbReference>
<evidence type="ECO:0000256" key="6">
    <source>
        <dbReference type="ARBA" id="ARBA00022884"/>
    </source>
</evidence>
<evidence type="ECO:0000256" key="9">
    <source>
        <dbReference type="PROSITE-ProRule" id="PRU00176"/>
    </source>
</evidence>
<sequence length="674" mass="74574">MAVPPTVGVAPASLYIGDLHPDVTEGQVFEHFSEFKSLASVRVCRDSSTGRSLCYGYVNYISPLDGAEKIAIDDDQIAIDDDPIVLVHRRKFSMQMGYGYASIWAIRAIEVKNHSMLNGKVIRVMWSHRDPDARKSGIGNLFVKNLGESIDNTKLQEIFQNFGNILSSKVVMSDDGKSKGYGFVQFEFEDSANAAIEKLNGSSVGGKQMFVGKFVKKSDRILPSTDPKHTNLYVKNLDPDVTEEVLKDKFSEFGKVLSLVISKDDNGDSRGFGFVNFESTDDARRAMEAMNGSQLGSKVLYVARAQKKVEREQILRRQFEEKRKEQILKYQGSNVYVKNIEDDVTEDELREHFSQCGTITSAKLMRDEKGISKGFGFVCFSTPEEAYKAVNTLHGYIFRKKPLYVAFAQRKDERQAQLQLHYTQHFAGLAGPSTFIPGGYPPLYYAPPPAVVSHVSPQLGMMYQPMGLRPGWTANGFAPPTRPGFQHSPLPVTPRRQHRQIRGRMNGHMLPPGGGHTASYVPLLHQPSQSLTSSKDSSNQQRSGQVRYVPNGRVHEMSKGSGISSSVTSSVGTGSEGSDMLSSKLSAAPPEQQKQILGEQLYPLVHKHKPDLAAKITGMILEMDNAELLLLLESPESLVTKVEEALKVLELSKTKVSGQDSLHSSYLSAEVTVN</sequence>
<feature type="domain" description="RRM" evidence="12">
    <location>
        <begin position="333"/>
        <end position="410"/>
    </location>
</feature>
<keyword evidence="5" id="KW-0677">Repeat</keyword>
<comment type="similarity">
    <text evidence="3 10">Belongs to the polyadenylate-binding protein type-1 family.</text>
</comment>
<dbReference type="Gene3D" id="1.10.1900.10">
    <property type="entry name" value="c-terminal domain of poly(a) binding protein"/>
    <property type="match status" value="1"/>
</dbReference>
<dbReference type="Pfam" id="PF00076">
    <property type="entry name" value="RRM_1"/>
    <property type="match status" value="4"/>
</dbReference>
<evidence type="ECO:0000256" key="5">
    <source>
        <dbReference type="ARBA" id="ARBA00022737"/>
    </source>
</evidence>
<evidence type="ECO:0000313" key="15">
    <source>
        <dbReference type="Proteomes" id="UP000626092"/>
    </source>
</evidence>
<dbReference type="FunFam" id="1.10.1900.10:FF:000004">
    <property type="entry name" value="Polyadenylate-binding protein"/>
    <property type="match status" value="1"/>
</dbReference>
<dbReference type="PANTHER" id="PTHR48025">
    <property type="entry name" value="OS02G0815200 PROTEIN"/>
    <property type="match status" value="1"/>
</dbReference>
<evidence type="ECO:0000259" key="13">
    <source>
        <dbReference type="PROSITE" id="PS51309"/>
    </source>
</evidence>
<evidence type="ECO:0000256" key="1">
    <source>
        <dbReference type="ARBA" id="ARBA00004123"/>
    </source>
</evidence>
<dbReference type="SMART" id="SM00361">
    <property type="entry name" value="RRM_1"/>
    <property type="match status" value="3"/>
</dbReference>
<dbReference type="GO" id="GO:0005737">
    <property type="term" value="C:cytoplasm"/>
    <property type="evidence" value="ECO:0007669"/>
    <property type="project" value="UniProtKB-SubCell"/>
</dbReference>
<dbReference type="FunFam" id="3.30.70.330:FF:000003">
    <property type="entry name" value="Polyadenylate-binding protein"/>
    <property type="match status" value="1"/>
</dbReference>
<dbReference type="PANTHER" id="PTHR48025:SF1">
    <property type="entry name" value="RRM DOMAIN-CONTAINING PROTEIN"/>
    <property type="match status" value="1"/>
</dbReference>
<feature type="region of interest" description="Disordered" evidence="11">
    <location>
        <begin position="528"/>
        <end position="591"/>
    </location>
</feature>
<dbReference type="InterPro" id="IPR012677">
    <property type="entry name" value="Nucleotide-bd_a/b_plait_sf"/>
</dbReference>
<feature type="domain" description="PABC" evidence="13">
    <location>
        <begin position="577"/>
        <end position="654"/>
    </location>
</feature>
<reference evidence="14" key="1">
    <citation type="submission" date="2019-11" db="EMBL/GenBank/DDBJ databases">
        <authorList>
            <person name="Liu Y."/>
            <person name="Hou J."/>
            <person name="Li T.-Q."/>
            <person name="Guan C.-H."/>
            <person name="Wu X."/>
            <person name="Wu H.-Z."/>
            <person name="Ling F."/>
            <person name="Zhang R."/>
            <person name="Shi X.-G."/>
            <person name="Ren J.-P."/>
            <person name="Chen E.-F."/>
            <person name="Sun J.-M."/>
        </authorList>
    </citation>
    <scope>NUCLEOTIDE SEQUENCE</scope>
    <source>
        <strain evidence="14">Adult_tree_wgs_1</strain>
        <tissue evidence="14">Leaves</tissue>
    </source>
</reference>
<evidence type="ECO:0000313" key="14">
    <source>
        <dbReference type="EMBL" id="KAF7148786.1"/>
    </source>
</evidence>
<evidence type="ECO:0000256" key="7">
    <source>
        <dbReference type="ARBA" id="ARBA00023242"/>
    </source>
</evidence>
<feature type="compositionally biased region" description="Low complexity" evidence="11">
    <location>
        <begin position="559"/>
        <end position="578"/>
    </location>
</feature>
<dbReference type="CDD" id="cd12381">
    <property type="entry name" value="RRM4_I_PABPs"/>
    <property type="match status" value="1"/>
</dbReference>
<evidence type="ECO:0000259" key="12">
    <source>
        <dbReference type="PROSITE" id="PS50102"/>
    </source>
</evidence>
<evidence type="ECO:0000256" key="4">
    <source>
        <dbReference type="ARBA" id="ARBA00022490"/>
    </source>
</evidence>
<dbReference type="InterPro" id="IPR000504">
    <property type="entry name" value="RRM_dom"/>
</dbReference>
<dbReference type="GO" id="GO:0003729">
    <property type="term" value="F:mRNA binding"/>
    <property type="evidence" value="ECO:0007669"/>
    <property type="project" value="TreeGrafter"/>
</dbReference>
<feature type="domain" description="RRM" evidence="12">
    <location>
        <begin position="12"/>
        <end position="99"/>
    </location>
</feature>
<comment type="function">
    <text evidence="8">Binds the poly(A) tail of mRNA. Appears to be an important mediator of the multiple roles of the poly(A) tail in mRNA biogenesis, stability and translation.</text>
</comment>
<dbReference type="NCBIfam" id="TIGR01628">
    <property type="entry name" value="PABP-1234"/>
    <property type="match status" value="1"/>
</dbReference>
<dbReference type="InterPro" id="IPR045305">
    <property type="entry name" value="RRM2_I_PABPs"/>
</dbReference>
<dbReference type="GO" id="GO:0005634">
    <property type="term" value="C:nucleus"/>
    <property type="evidence" value="ECO:0007669"/>
    <property type="project" value="UniProtKB-SubCell"/>
</dbReference>
<dbReference type="SUPFAM" id="SSF63570">
    <property type="entry name" value="PABC (PABP) domain"/>
    <property type="match status" value="1"/>
</dbReference>
<dbReference type="InterPro" id="IPR035979">
    <property type="entry name" value="RBD_domain_sf"/>
</dbReference>
<evidence type="ECO:0000256" key="10">
    <source>
        <dbReference type="RuleBase" id="RU362004"/>
    </source>
</evidence>
<keyword evidence="7" id="KW-0539">Nucleus</keyword>
<dbReference type="InterPro" id="IPR002004">
    <property type="entry name" value="PABP_HYD_C"/>
</dbReference>
<evidence type="ECO:0000256" key="2">
    <source>
        <dbReference type="ARBA" id="ARBA00004496"/>
    </source>
</evidence>
<dbReference type="CDD" id="cd12379">
    <property type="entry name" value="RRM2_I_PABPs"/>
    <property type="match status" value="1"/>
</dbReference>
<dbReference type="SUPFAM" id="SSF54928">
    <property type="entry name" value="RNA-binding domain, RBD"/>
    <property type="match status" value="4"/>
</dbReference>
<gene>
    <name evidence="14" type="ORF">RHSIM_Rhsim03G0085400</name>
</gene>
<dbReference type="SMART" id="SM00360">
    <property type="entry name" value="RRM"/>
    <property type="match status" value="4"/>
</dbReference>
<comment type="caution">
    <text evidence="14">The sequence shown here is derived from an EMBL/GenBank/DDBJ whole genome shotgun (WGS) entry which is preliminary data.</text>
</comment>
<proteinExistence type="inferred from homology"/>
<feature type="domain" description="RRM" evidence="12">
    <location>
        <begin position="230"/>
        <end position="307"/>
    </location>
</feature>
<dbReference type="Pfam" id="PF00658">
    <property type="entry name" value="MLLE"/>
    <property type="match status" value="1"/>
</dbReference>
<dbReference type="EMBL" id="WJXA01000003">
    <property type="protein sequence ID" value="KAF7148786.1"/>
    <property type="molecule type" value="Genomic_DNA"/>
</dbReference>
<name>A0A834H6P7_RHOSS</name>
<dbReference type="PROSITE" id="PS50102">
    <property type="entry name" value="RRM"/>
    <property type="match status" value="4"/>
</dbReference>
<dbReference type="Gene3D" id="3.30.70.330">
    <property type="match status" value="4"/>
</dbReference>
<dbReference type="AlphaFoldDB" id="A0A834H6P7"/>
<feature type="compositionally biased region" description="Polar residues" evidence="11">
    <location>
        <begin position="528"/>
        <end position="544"/>
    </location>
</feature>
<dbReference type="InterPro" id="IPR050502">
    <property type="entry name" value="Euk_RNA-bind_prot"/>
</dbReference>
<dbReference type="OrthoDB" id="19742at2759"/>
<feature type="domain" description="RRM" evidence="12">
    <location>
        <begin position="139"/>
        <end position="216"/>
    </location>
</feature>
<dbReference type="PROSITE" id="PS51309">
    <property type="entry name" value="PABC"/>
    <property type="match status" value="1"/>
</dbReference>
<dbReference type="FunFam" id="3.30.70.330:FF:000499">
    <property type="entry name" value="Polyadenylate-binding protein"/>
    <property type="match status" value="1"/>
</dbReference>
<dbReference type="InterPro" id="IPR006515">
    <property type="entry name" value="PABP_1234"/>
</dbReference>
<keyword evidence="6 9" id="KW-0694">RNA-binding</keyword>